<gene>
    <name evidence="2" type="ORF">L484_003334</name>
</gene>
<keyword evidence="1" id="KW-1133">Transmembrane helix</keyword>
<accession>W9RQ11</accession>
<evidence type="ECO:0000313" key="2">
    <source>
        <dbReference type="EMBL" id="EXB63951.1"/>
    </source>
</evidence>
<evidence type="ECO:0000256" key="1">
    <source>
        <dbReference type="SAM" id="Phobius"/>
    </source>
</evidence>
<reference evidence="3" key="1">
    <citation type="submission" date="2013-01" db="EMBL/GenBank/DDBJ databases">
        <title>Draft Genome Sequence of a Mulberry Tree, Morus notabilis C.K. Schneid.</title>
        <authorList>
            <person name="He N."/>
            <person name="Zhao S."/>
        </authorList>
    </citation>
    <scope>NUCLEOTIDE SEQUENCE</scope>
</reference>
<feature type="transmembrane region" description="Helical" evidence="1">
    <location>
        <begin position="12"/>
        <end position="32"/>
    </location>
</feature>
<keyword evidence="3" id="KW-1185">Reference proteome</keyword>
<protein>
    <submittedName>
        <fullName evidence="2">Uncharacterized protein</fullName>
    </submittedName>
</protein>
<proteinExistence type="predicted"/>
<evidence type="ECO:0000313" key="3">
    <source>
        <dbReference type="Proteomes" id="UP000030645"/>
    </source>
</evidence>
<dbReference type="AlphaFoldDB" id="W9RQ11"/>
<sequence>MQYISISLPQNPSFLVVPAFPLAIGFLFPRCFSEIFIRCRKFLLDWIRCIEDRSSFFAALRIRDVFLGVWIKIDRFVVDLRIDTVIDDPDPESADLWRFSDHRFSGERAESIDLCADVLPLLVAYLAKVVFGSKGGISDM</sequence>
<keyword evidence="1" id="KW-0472">Membrane</keyword>
<name>W9RQ11_9ROSA</name>
<dbReference type="Proteomes" id="UP000030645">
    <property type="component" value="Unassembled WGS sequence"/>
</dbReference>
<organism evidence="2 3">
    <name type="scientific">Morus notabilis</name>
    <dbReference type="NCBI Taxonomy" id="981085"/>
    <lineage>
        <taxon>Eukaryota</taxon>
        <taxon>Viridiplantae</taxon>
        <taxon>Streptophyta</taxon>
        <taxon>Embryophyta</taxon>
        <taxon>Tracheophyta</taxon>
        <taxon>Spermatophyta</taxon>
        <taxon>Magnoliopsida</taxon>
        <taxon>eudicotyledons</taxon>
        <taxon>Gunneridae</taxon>
        <taxon>Pentapetalae</taxon>
        <taxon>rosids</taxon>
        <taxon>fabids</taxon>
        <taxon>Rosales</taxon>
        <taxon>Moraceae</taxon>
        <taxon>Moreae</taxon>
        <taxon>Morus</taxon>
    </lineage>
</organism>
<dbReference type="EMBL" id="KE344493">
    <property type="protein sequence ID" value="EXB63951.1"/>
    <property type="molecule type" value="Genomic_DNA"/>
</dbReference>
<keyword evidence="1" id="KW-0812">Transmembrane</keyword>